<comment type="caution">
    <text evidence="2">The sequence shown here is derived from an EMBL/GenBank/DDBJ whole genome shotgun (WGS) entry which is preliminary data.</text>
</comment>
<dbReference type="OrthoDB" id="9764441at2"/>
<sequence>MGIKSKIFLVVLVVSFLSLFYFITHAKSQSQLEQQLREIEQQMEENTNINNLLDKYKKVIETFNNNVDSFTGMQNISSRPADNPEKEIQRRREIINSQYRNAKYILGGLSEQVENPQIAEAIPVEGYIIVESGEKLLRDREQIEREISYAIKEKFVGNLVVLKTYNIHTGKFENEKEYELDTLSTDIKVLSFAGKTCTKWSYYTPKTCDRYANFILYEIEKGEFYPNFSSEVVSISTVDNKEMDIEAYTPEVTFYAKDGLDKIPVSIGCTTGKWRLTSAELEKLLNMGAFTLKKEIGSKSNSIPSCSLGSTMTLHLKIKRNEPEQCTQPKNIKVEIIKPVQQSKYVFTDDGNTGRLILELEAKTTPSGYEDRIEWEIPEMEGSHKIIQPASVFSQPKGSRAEVMYKGLPTSVESFGIQKVKARINVDGCTIEDTKEIMLFYPRDAKNNPEGKYRNWFYYWKQTPAAKPLGQNVNIEFGGTDFDLCKGGHVVAIFKPDYLFKTIHVCDLTEKVGGDFKITIPLVNRYDLSTLLEKKLVSYNYIDTFAVIMIHEFTHFNHYHTWWSGKTEQQRAEEDRDHDGVPDRLEPSMDLDPTKFQTYWDHDEDFRDIYGDEEFLAYESTYDYPIGKFDQYDWGKPGKNWQE</sequence>
<keyword evidence="3" id="KW-1185">Reference proteome</keyword>
<dbReference type="Proteomes" id="UP000054976">
    <property type="component" value="Unassembled WGS sequence"/>
</dbReference>
<organism evidence="2 3">
    <name type="scientific">Thermodesulfovibrio aggregans</name>
    <dbReference type="NCBI Taxonomy" id="86166"/>
    <lineage>
        <taxon>Bacteria</taxon>
        <taxon>Pseudomonadati</taxon>
        <taxon>Nitrospirota</taxon>
        <taxon>Thermodesulfovibrionia</taxon>
        <taxon>Thermodesulfovibrionales</taxon>
        <taxon>Thermodesulfovibrionaceae</taxon>
        <taxon>Thermodesulfovibrio</taxon>
    </lineage>
</organism>
<dbReference type="AlphaFoldDB" id="A0A0U9HU80"/>
<dbReference type="RefSeq" id="WP_059176838.1">
    <property type="nucleotide sequence ID" value="NZ_BCNO01000002.1"/>
</dbReference>
<gene>
    <name evidence="2" type="ORF">TAGGR_2294</name>
</gene>
<reference evidence="3" key="1">
    <citation type="submission" date="2016-01" db="EMBL/GenBank/DDBJ databases">
        <title>Draft genome sequence of Thermodesulfovibrio aggregans strain TGE-P1.</title>
        <authorList>
            <person name="Sekiguchi Y."/>
            <person name="Ohashi A."/>
            <person name="Matsuura N."/>
            <person name="Tourlousse M.D."/>
        </authorList>
    </citation>
    <scope>NUCLEOTIDE SEQUENCE [LARGE SCALE GENOMIC DNA]</scope>
    <source>
        <strain evidence="3">TGE-P1</strain>
    </source>
</reference>
<name>A0A0U9HU80_9BACT</name>
<accession>A0A0U9HU80</accession>
<protein>
    <submittedName>
        <fullName evidence="2">Uncharacterized protein</fullName>
    </submittedName>
</protein>
<evidence type="ECO:0000313" key="3">
    <source>
        <dbReference type="Proteomes" id="UP000054976"/>
    </source>
</evidence>
<evidence type="ECO:0000256" key="1">
    <source>
        <dbReference type="SAM" id="Coils"/>
    </source>
</evidence>
<feature type="coiled-coil region" evidence="1">
    <location>
        <begin position="25"/>
        <end position="59"/>
    </location>
</feature>
<evidence type="ECO:0000313" key="2">
    <source>
        <dbReference type="EMBL" id="GAQ95402.1"/>
    </source>
</evidence>
<dbReference type="STRING" id="86166.TAGGR_2294"/>
<keyword evidence="1" id="KW-0175">Coiled coil</keyword>
<proteinExistence type="predicted"/>
<dbReference type="EMBL" id="BCNO01000002">
    <property type="protein sequence ID" value="GAQ95402.1"/>
    <property type="molecule type" value="Genomic_DNA"/>
</dbReference>